<evidence type="ECO:0000313" key="4">
    <source>
        <dbReference type="Proteomes" id="UP000507470"/>
    </source>
</evidence>
<protein>
    <recommendedName>
        <fullName evidence="5">Ig-like domain-containing protein</fullName>
    </recommendedName>
</protein>
<dbReference type="AlphaFoldDB" id="A0A6J8CYZ8"/>
<evidence type="ECO:0000256" key="2">
    <source>
        <dbReference type="SAM" id="SignalP"/>
    </source>
</evidence>
<gene>
    <name evidence="3" type="ORF">MCOR_34375</name>
</gene>
<dbReference type="EMBL" id="CACVKT020006176">
    <property type="protein sequence ID" value="CAC5400162.1"/>
    <property type="molecule type" value="Genomic_DNA"/>
</dbReference>
<dbReference type="Gene3D" id="2.60.40.10">
    <property type="entry name" value="Immunoglobulins"/>
    <property type="match status" value="1"/>
</dbReference>
<evidence type="ECO:0008006" key="5">
    <source>
        <dbReference type="Google" id="ProtNLM"/>
    </source>
</evidence>
<name>A0A6J8CYZ8_MYTCO</name>
<evidence type="ECO:0000313" key="3">
    <source>
        <dbReference type="EMBL" id="CAC5400162.1"/>
    </source>
</evidence>
<keyword evidence="2" id="KW-0732">Signal</keyword>
<keyword evidence="4" id="KW-1185">Reference proteome</keyword>
<accession>A0A6J8CYZ8</accession>
<feature type="chain" id="PRO_5026873122" description="Ig-like domain-containing protein" evidence="2">
    <location>
        <begin position="23"/>
        <end position="307"/>
    </location>
</feature>
<feature type="signal peptide" evidence="2">
    <location>
        <begin position="1"/>
        <end position="22"/>
    </location>
</feature>
<keyword evidence="1" id="KW-1133">Transmembrane helix</keyword>
<proteinExistence type="predicted"/>
<feature type="transmembrane region" description="Helical" evidence="1">
    <location>
        <begin position="240"/>
        <end position="259"/>
    </location>
</feature>
<keyword evidence="1" id="KW-0472">Membrane</keyword>
<dbReference type="Proteomes" id="UP000507470">
    <property type="component" value="Unassembled WGS sequence"/>
</dbReference>
<organism evidence="3 4">
    <name type="scientific">Mytilus coruscus</name>
    <name type="common">Sea mussel</name>
    <dbReference type="NCBI Taxonomy" id="42192"/>
    <lineage>
        <taxon>Eukaryota</taxon>
        <taxon>Metazoa</taxon>
        <taxon>Spiralia</taxon>
        <taxon>Lophotrochozoa</taxon>
        <taxon>Mollusca</taxon>
        <taxon>Bivalvia</taxon>
        <taxon>Autobranchia</taxon>
        <taxon>Pteriomorphia</taxon>
        <taxon>Mytilida</taxon>
        <taxon>Mytiloidea</taxon>
        <taxon>Mytilidae</taxon>
        <taxon>Mytilinae</taxon>
        <taxon>Mytilus</taxon>
    </lineage>
</organism>
<sequence>MYCLRNFKFPGLLIFITVCVTSIKWDIKEEYLVYGQDVTLACNVMSCQPNAAKMWIGGPNFNLLCFDGYSTNKNKYEMMFNHSRHEYDLIIRGFNFSDANCRYACSCGFQRYTNKLKLKDSNFIYLPVVVQDFSKQTVDRFQIDLLMKVFPLPTCEFDYENNAFLVNFNTVIKGPTRSDFELNTVRIQRTIDLKYYKCKGNVSLTCQVRSLKHRLLHQNIDFCKIEDEHHEHSVEYVTKFIISVSGFLILFATIAFLIYKCVKENRGNSESDHPTDREFVQMVLSSNEAEATQMLNLPSNEAEATPI</sequence>
<reference evidence="3 4" key="1">
    <citation type="submission" date="2020-06" db="EMBL/GenBank/DDBJ databases">
        <authorList>
            <person name="Li R."/>
            <person name="Bekaert M."/>
        </authorList>
    </citation>
    <scope>NUCLEOTIDE SEQUENCE [LARGE SCALE GENOMIC DNA]</scope>
    <source>
        <strain evidence="4">wild</strain>
    </source>
</reference>
<dbReference type="InterPro" id="IPR013783">
    <property type="entry name" value="Ig-like_fold"/>
</dbReference>
<keyword evidence="1" id="KW-0812">Transmembrane</keyword>
<evidence type="ECO:0000256" key="1">
    <source>
        <dbReference type="SAM" id="Phobius"/>
    </source>
</evidence>